<feature type="domain" description="Helicase ATP-binding" evidence="10">
    <location>
        <begin position="291"/>
        <end position="455"/>
    </location>
</feature>
<reference evidence="12 13" key="1">
    <citation type="submission" date="2016-10" db="EMBL/GenBank/DDBJ databases">
        <authorList>
            <person name="Varghese N."/>
            <person name="Submissions S."/>
        </authorList>
    </citation>
    <scope>NUCLEOTIDE SEQUENCE [LARGE SCALE GENOMIC DNA]</scope>
    <source>
        <strain evidence="12 13">IAM 15147</strain>
    </source>
</reference>
<feature type="region of interest" description="Disordered" evidence="9">
    <location>
        <begin position="510"/>
        <end position="535"/>
    </location>
</feature>
<dbReference type="PROSITE" id="PS51192">
    <property type="entry name" value="HELICASE_ATP_BIND_1"/>
    <property type="match status" value="1"/>
</dbReference>
<evidence type="ECO:0000256" key="8">
    <source>
        <dbReference type="ARBA" id="ARBA00049819"/>
    </source>
</evidence>
<evidence type="ECO:0000313" key="12">
    <source>
        <dbReference type="EMBL" id="SFR98842.1"/>
    </source>
</evidence>
<evidence type="ECO:0000313" key="13">
    <source>
        <dbReference type="Proteomes" id="UP000198506"/>
    </source>
</evidence>
<comment type="caution">
    <text evidence="12">The sequence shown here is derived from an EMBL/GenBank/DDBJ whole genome shotgun (WGS) entry which is preliminary data.</text>
</comment>
<organism evidence="12 13">
    <name type="scientific">Agrococcus baldri</name>
    <dbReference type="NCBI Taxonomy" id="153730"/>
    <lineage>
        <taxon>Bacteria</taxon>
        <taxon>Bacillati</taxon>
        <taxon>Actinomycetota</taxon>
        <taxon>Actinomycetes</taxon>
        <taxon>Micrococcales</taxon>
        <taxon>Microbacteriaceae</taxon>
        <taxon>Agrococcus</taxon>
    </lineage>
</organism>
<keyword evidence="3" id="KW-0378">Hydrolase</keyword>
<dbReference type="Pfam" id="PF17191">
    <property type="entry name" value="RecG_wedge"/>
    <property type="match status" value="1"/>
</dbReference>
<name>A0AA94HL28_9MICO</name>
<evidence type="ECO:0000256" key="4">
    <source>
        <dbReference type="ARBA" id="ARBA00022806"/>
    </source>
</evidence>
<dbReference type="GO" id="GO:0016787">
    <property type="term" value="F:hydrolase activity"/>
    <property type="evidence" value="ECO:0007669"/>
    <property type="project" value="UniProtKB-KW"/>
</dbReference>
<dbReference type="Pfam" id="PF00271">
    <property type="entry name" value="Helicase_C"/>
    <property type="match status" value="1"/>
</dbReference>
<dbReference type="InterPro" id="IPR014001">
    <property type="entry name" value="Helicase_ATP-bd"/>
</dbReference>
<evidence type="ECO:0000256" key="9">
    <source>
        <dbReference type="SAM" id="MobiDB-lite"/>
    </source>
</evidence>
<dbReference type="Pfam" id="PF00270">
    <property type="entry name" value="DEAD"/>
    <property type="match status" value="1"/>
</dbReference>
<dbReference type="SMART" id="SM00490">
    <property type="entry name" value="HELICc"/>
    <property type="match status" value="1"/>
</dbReference>
<dbReference type="Pfam" id="PF19833">
    <property type="entry name" value="RecG_dom3_C"/>
    <property type="match status" value="1"/>
</dbReference>
<keyword evidence="4 12" id="KW-0347">Helicase</keyword>
<dbReference type="SUPFAM" id="SSF50249">
    <property type="entry name" value="Nucleic acid-binding proteins"/>
    <property type="match status" value="1"/>
</dbReference>
<sequence length="735" mass="79426">MAKKDASGTALPDGFERPLERVLGKAASGKLERAFGMTTLGDLVWHLPRRYAKRGELTELASLVPGEHVTVVAKVRTVETRVLQRDAKGRPRTLTTITITDGTSSLDLAFFNQAFRGEQLHQGVTALFSGTVGIYKDRRQLAHPDFELFDEEAGVDAEQWANQPVPIYPATSTLATTKLQQLVAQGLDALGEVDDPVPAETRREHKLLPLTEALRMAHAPASEQEAYRARHTLAWQEAFLLQTYLLATRDWFDTLPTAPRHPGPLLQRFDDGLPWQLTDDQQTAGEAIAADLASGTAMHRLVQGEVGSGKTVVATRAMLTVAESGGQAALLAPTEVLAMQHLRSITRSLGPDLAAELQPTLLTGQMPAGERKKAMLRIAAGQSRIVVGTHALLSEKTTFAELALVIIDEQHRFGVAQREALRSKGLHPHTLVLTATPIPRTIAMTAFGDLDVSTIRSLPAGRSPIKTFVVDRAAHPGVFHRVWQRMHEEIEAGRQAFVVCPAISPGKLEGIDVHPPAEGEGADASADPAQAAPVDDVSTTLKQLRRSPVGAHRIAPLHGGMPTDDKDRTMRAFRDREIDVLVATTVIEVGVDVPNATMMAVLSADRFGVSQLHQLRGRVGRGEHAGLCMLVTSVDELSDARERLDAVAGTLDGFALAEVDLEQRGEGDVLGLVQSGSRSGLKVLRVARDGAIIDAARAAARQVLDDDPRLERHRALRHAVHGRLDPDARAALVTA</sequence>
<dbReference type="GO" id="GO:0005524">
    <property type="term" value="F:ATP binding"/>
    <property type="evidence" value="ECO:0007669"/>
    <property type="project" value="UniProtKB-KW"/>
</dbReference>
<dbReference type="GO" id="GO:0003678">
    <property type="term" value="F:DNA helicase activity"/>
    <property type="evidence" value="ECO:0007669"/>
    <property type="project" value="TreeGrafter"/>
</dbReference>
<dbReference type="InterPro" id="IPR011545">
    <property type="entry name" value="DEAD/DEAH_box_helicase_dom"/>
</dbReference>
<dbReference type="Proteomes" id="UP000198506">
    <property type="component" value="Unassembled WGS sequence"/>
</dbReference>
<dbReference type="InterPro" id="IPR027417">
    <property type="entry name" value="P-loop_NTPase"/>
</dbReference>
<keyword evidence="5" id="KW-0067">ATP-binding</keyword>
<dbReference type="PANTHER" id="PTHR47964:SF1">
    <property type="entry name" value="ATP-DEPENDENT DNA HELICASE HOMOLOG RECG, CHLOROPLASTIC"/>
    <property type="match status" value="1"/>
</dbReference>
<dbReference type="GO" id="GO:0003677">
    <property type="term" value="F:DNA binding"/>
    <property type="evidence" value="ECO:0007669"/>
    <property type="project" value="UniProtKB-KW"/>
</dbReference>
<keyword evidence="1" id="KW-0547">Nucleotide-binding</keyword>
<keyword evidence="7" id="KW-0234">DNA repair</keyword>
<dbReference type="InterPro" id="IPR047112">
    <property type="entry name" value="RecG/Mfd"/>
</dbReference>
<dbReference type="Gene3D" id="2.40.50.140">
    <property type="entry name" value="Nucleic acid-binding proteins"/>
    <property type="match status" value="1"/>
</dbReference>
<dbReference type="SMART" id="SM00487">
    <property type="entry name" value="DEXDc"/>
    <property type="match status" value="1"/>
</dbReference>
<dbReference type="InterPro" id="IPR033454">
    <property type="entry name" value="RecG_wedge"/>
</dbReference>
<evidence type="ECO:0000256" key="5">
    <source>
        <dbReference type="ARBA" id="ARBA00022840"/>
    </source>
</evidence>
<dbReference type="InterPro" id="IPR001650">
    <property type="entry name" value="Helicase_C-like"/>
</dbReference>
<feature type="compositionally biased region" description="Low complexity" evidence="9">
    <location>
        <begin position="522"/>
        <end position="535"/>
    </location>
</feature>
<dbReference type="InterPro" id="IPR012340">
    <property type="entry name" value="NA-bd_OB-fold"/>
</dbReference>
<dbReference type="PANTHER" id="PTHR47964">
    <property type="entry name" value="ATP-DEPENDENT DNA HELICASE HOMOLOG RECG, CHLOROPLASTIC"/>
    <property type="match status" value="1"/>
</dbReference>
<evidence type="ECO:0000256" key="2">
    <source>
        <dbReference type="ARBA" id="ARBA00022763"/>
    </source>
</evidence>
<keyword evidence="13" id="KW-1185">Reference proteome</keyword>
<feature type="domain" description="Helicase C-terminal" evidence="11">
    <location>
        <begin position="507"/>
        <end position="662"/>
    </location>
</feature>
<dbReference type="InterPro" id="IPR045562">
    <property type="entry name" value="RecG_dom3_C"/>
</dbReference>
<evidence type="ECO:0000256" key="3">
    <source>
        <dbReference type="ARBA" id="ARBA00022801"/>
    </source>
</evidence>
<evidence type="ECO:0000259" key="10">
    <source>
        <dbReference type="PROSITE" id="PS51192"/>
    </source>
</evidence>
<evidence type="ECO:0000259" key="11">
    <source>
        <dbReference type="PROSITE" id="PS51194"/>
    </source>
</evidence>
<proteinExistence type="predicted"/>
<protein>
    <recommendedName>
        <fullName evidence="8">Probable DNA 3'-5' helicase RecG</fullName>
    </recommendedName>
</protein>
<dbReference type="PROSITE" id="PS51194">
    <property type="entry name" value="HELICASE_CTER"/>
    <property type="match status" value="1"/>
</dbReference>
<dbReference type="GO" id="GO:0006281">
    <property type="term" value="P:DNA repair"/>
    <property type="evidence" value="ECO:0007669"/>
    <property type="project" value="UniProtKB-KW"/>
</dbReference>
<dbReference type="EMBL" id="FOZN01000001">
    <property type="protein sequence ID" value="SFR98842.1"/>
    <property type="molecule type" value="Genomic_DNA"/>
</dbReference>
<accession>A0AA94HL28</accession>
<dbReference type="RefSeq" id="WP_318255265.1">
    <property type="nucleotide sequence ID" value="NZ_FOZN01000001.1"/>
</dbReference>
<gene>
    <name evidence="12" type="ORF">SAMN04487783_0278</name>
</gene>
<evidence type="ECO:0000256" key="6">
    <source>
        <dbReference type="ARBA" id="ARBA00023125"/>
    </source>
</evidence>
<evidence type="ECO:0000256" key="7">
    <source>
        <dbReference type="ARBA" id="ARBA00023204"/>
    </source>
</evidence>
<dbReference type="SUPFAM" id="SSF52540">
    <property type="entry name" value="P-loop containing nucleoside triphosphate hydrolases"/>
    <property type="match status" value="2"/>
</dbReference>
<evidence type="ECO:0000256" key="1">
    <source>
        <dbReference type="ARBA" id="ARBA00022741"/>
    </source>
</evidence>
<dbReference type="CDD" id="cd04488">
    <property type="entry name" value="RecG_wedge_OBF"/>
    <property type="match status" value="1"/>
</dbReference>
<dbReference type="AlphaFoldDB" id="A0AA94HL28"/>
<keyword evidence="6" id="KW-0238">DNA-binding</keyword>
<keyword evidence="2" id="KW-0227">DNA damage</keyword>
<dbReference type="Gene3D" id="3.40.50.300">
    <property type="entry name" value="P-loop containing nucleotide triphosphate hydrolases"/>
    <property type="match status" value="2"/>
</dbReference>